<sequence length="156" mass="17195">MLSGKDVGARLLTRCLLLLYAVPGLLSSSLFEFKEEACDGSMMLIRCPSGTTVDVQNAIYGQAKSGSMLCPMMTGEEAGYQDTGCPTNPAFQGHEDALKLIFYQKVVNMCQGRQSCRVRVSWESFGIDPCPGLVKNLEIHYKCKPGKLSREFIDRV</sequence>
<organism evidence="3 4">
    <name type="scientific">Priapulus caudatus</name>
    <name type="common">Priapulid worm</name>
    <dbReference type="NCBI Taxonomy" id="37621"/>
    <lineage>
        <taxon>Eukaryota</taxon>
        <taxon>Metazoa</taxon>
        <taxon>Ecdysozoa</taxon>
        <taxon>Scalidophora</taxon>
        <taxon>Priapulida</taxon>
        <taxon>Priapulimorpha</taxon>
        <taxon>Priapulimorphida</taxon>
        <taxon>Priapulidae</taxon>
        <taxon>Priapulus</taxon>
    </lineage>
</organism>
<reference evidence="4" key="1">
    <citation type="submission" date="2025-08" db="UniProtKB">
        <authorList>
            <consortium name="RefSeq"/>
        </authorList>
    </citation>
    <scope>IDENTIFICATION</scope>
</reference>
<dbReference type="Proteomes" id="UP000695022">
    <property type="component" value="Unplaced"/>
</dbReference>
<dbReference type="RefSeq" id="XP_014676327.1">
    <property type="nucleotide sequence ID" value="XM_014820841.1"/>
</dbReference>
<feature type="signal peptide" evidence="1">
    <location>
        <begin position="1"/>
        <end position="27"/>
    </location>
</feature>
<dbReference type="InterPro" id="IPR000922">
    <property type="entry name" value="Lectin_gal-bd_dom"/>
</dbReference>
<dbReference type="PROSITE" id="PS50228">
    <property type="entry name" value="SUEL_LECTIN"/>
    <property type="match status" value="1"/>
</dbReference>
<evidence type="ECO:0000313" key="3">
    <source>
        <dbReference type="Proteomes" id="UP000695022"/>
    </source>
</evidence>
<keyword evidence="3" id="KW-1185">Reference proteome</keyword>
<feature type="chain" id="PRO_5047044660" evidence="1">
    <location>
        <begin position="28"/>
        <end position="156"/>
    </location>
</feature>
<name>A0ABM1EVV6_PRICU</name>
<dbReference type="PANTHER" id="PTHR46780">
    <property type="entry name" value="PROTEIN EVA-1"/>
    <property type="match status" value="1"/>
</dbReference>
<keyword evidence="1" id="KW-0732">Signal</keyword>
<evidence type="ECO:0000259" key="2">
    <source>
        <dbReference type="PROSITE" id="PS50228"/>
    </source>
</evidence>
<proteinExistence type="predicted"/>
<accession>A0ABM1EVV6</accession>
<dbReference type="InterPro" id="IPR043159">
    <property type="entry name" value="Lectin_gal-bd_sf"/>
</dbReference>
<gene>
    <name evidence="4" type="primary">LOC106816260</name>
</gene>
<dbReference type="CDD" id="cd22828">
    <property type="entry name" value="Gal_Rha_Lectin_EVA1_EVA1C_rpt1"/>
    <property type="match status" value="1"/>
</dbReference>
<dbReference type="Pfam" id="PF02140">
    <property type="entry name" value="SUEL_Lectin"/>
    <property type="match status" value="1"/>
</dbReference>
<protein>
    <submittedName>
        <fullName evidence="4">D-galactoside-specific lectin-like isoform X1</fullName>
    </submittedName>
</protein>
<evidence type="ECO:0000313" key="4">
    <source>
        <dbReference type="RefSeq" id="XP_014676327.1"/>
    </source>
</evidence>
<evidence type="ECO:0000256" key="1">
    <source>
        <dbReference type="SAM" id="SignalP"/>
    </source>
</evidence>
<dbReference type="GeneID" id="106816260"/>
<feature type="domain" description="SUEL-type lectin" evidence="2">
    <location>
        <begin position="37"/>
        <end position="144"/>
    </location>
</feature>
<dbReference type="Gene3D" id="2.60.120.740">
    <property type="match status" value="1"/>
</dbReference>